<evidence type="ECO:0000256" key="10">
    <source>
        <dbReference type="RuleBase" id="RU351113"/>
    </source>
</evidence>
<accession>A0A857N7M5</accession>
<dbReference type="GO" id="GO:0005549">
    <property type="term" value="F:odorant binding"/>
    <property type="evidence" value="ECO:0007669"/>
    <property type="project" value="InterPro"/>
</dbReference>
<dbReference type="InterPro" id="IPR004117">
    <property type="entry name" value="7tm6_olfct_rcpt"/>
</dbReference>
<keyword evidence="6 10" id="KW-1133">Transmembrane helix</keyword>
<comment type="subcellular location">
    <subcellularLocation>
        <location evidence="1 10">Cell membrane</location>
        <topology evidence="1 10">Multi-pass membrane protein</topology>
    </subcellularLocation>
</comment>
<evidence type="ECO:0000256" key="6">
    <source>
        <dbReference type="ARBA" id="ARBA00022989"/>
    </source>
</evidence>
<evidence type="ECO:0000256" key="2">
    <source>
        <dbReference type="ARBA" id="ARBA00022475"/>
    </source>
</evidence>
<evidence type="ECO:0000256" key="3">
    <source>
        <dbReference type="ARBA" id="ARBA00022606"/>
    </source>
</evidence>
<dbReference type="PANTHER" id="PTHR21137:SF35">
    <property type="entry name" value="ODORANT RECEPTOR 19A-RELATED"/>
    <property type="match status" value="1"/>
</dbReference>
<proteinExistence type="evidence at transcript level"/>
<evidence type="ECO:0000256" key="5">
    <source>
        <dbReference type="ARBA" id="ARBA00022725"/>
    </source>
</evidence>
<evidence type="ECO:0000256" key="4">
    <source>
        <dbReference type="ARBA" id="ARBA00022692"/>
    </source>
</evidence>
<keyword evidence="5 10" id="KW-0552">Olfaction</keyword>
<evidence type="ECO:0000256" key="9">
    <source>
        <dbReference type="ARBA" id="ARBA00023224"/>
    </source>
</evidence>
<dbReference type="EMBL" id="MK749007">
    <property type="protein sequence ID" value="QHN69104.1"/>
    <property type="molecule type" value="mRNA"/>
</dbReference>
<dbReference type="Pfam" id="PF02949">
    <property type="entry name" value="7tm_6"/>
    <property type="match status" value="1"/>
</dbReference>
<keyword evidence="4 10" id="KW-0812">Transmembrane</keyword>
<dbReference type="GO" id="GO:0005886">
    <property type="term" value="C:plasma membrane"/>
    <property type="evidence" value="ECO:0007669"/>
    <property type="project" value="UniProtKB-SubCell"/>
</dbReference>
<feature type="transmembrane region" description="Helical" evidence="10">
    <location>
        <begin position="47"/>
        <end position="71"/>
    </location>
</feature>
<comment type="caution">
    <text evidence="10">Lacks conserved residue(s) required for the propagation of feature annotation.</text>
</comment>
<name>A0A857N7M5_9HYME</name>
<evidence type="ECO:0000256" key="8">
    <source>
        <dbReference type="ARBA" id="ARBA00023170"/>
    </source>
</evidence>
<evidence type="ECO:0000256" key="1">
    <source>
        <dbReference type="ARBA" id="ARBA00004651"/>
    </source>
</evidence>
<evidence type="ECO:0000313" key="11">
    <source>
        <dbReference type="EMBL" id="QHN69104.1"/>
    </source>
</evidence>
<dbReference type="GO" id="GO:0007165">
    <property type="term" value="P:signal transduction"/>
    <property type="evidence" value="ECO:0007669"/>
    <property type="project" value="UniProtKB-KW"/>
</dbReference>
<keyword evidence="7 10" id="KW-0472">Membrane</keyword>
<protein>
    <recommendedName>
        <fullName evidence="10">Odorant receptor</fullName>
    </recommendedName>
</protein>
<feature type="transmembrane region" description="Helical" evidence="10">
    <location>
        <begin position="137"/>
        <end position="158"/>
    </location>
</feature>
<dbReference type="AlphaFoldDB" id="A0A857N7M5"/>
<organism evidence="11">
    <name type="scientific">Sirex noctilio</name>
    <dbReference type="NCBI Taxonomy" id="36765"/>
    <lineage>
        <taxon>Eukaryota</taxon>
        <taxon>Metazoa</taxon>
        <taxon>Ecdysozoa</taxon>
        <taxon>Arthropoda</taxon>
        <taxon>Hexapoda</taxon>
        <taxon>Insecta</taxon>
        <taxon>Pterygota</taxon>
        <taxon>Neoptera</taxon>
        <taxon>Endopterygota</taxon>
        <taxon>Hymenoptera</taxon>
        <taxon>Siricoidea</taxon>
        <taxon>Siricidae</taxon>
        <taxon>Sirex</taxon>
    </lineage>
</organism>
<comment type="similarity">
    <text evidence="10">Belongs to the insect chemoreceptor superfamily. Heteromeric odorant receptor channel (TC 1.A.69) family.</text>
</comment>
<keyword evidence="9 10" id="KW-0807">Transducer</keyword>
<evidence type="ECO:0000256" key="7">
    <source>
        <dbReference type="ARBA" id="ARBA00023136"/>
    </source>
</evidence>
<keyword evidence="3 10" id="KW-0716">Sensory transduction</keyword>
<reference evidence="11" key="1">
    <citation type="submission" date="2019-04" db="EMBL/GenBank/DDBJ databases">
        <authorList>
            <person name="Guo B."/>
            <person name="Lu P."/>
        </authorList>
    </citation>
    <scope>NUCLEOTIDE SEQUENCE</scope>
</reference>
<dbReference type="PANTHER" id="PTHR21137">
    <property type="entry name" value="ODORANT RECEPTOR"/>
    <property type="match status" value="1"/>
</dbReference>
<dbReference type="GO" id="GO:0004984">
    <property type="term" value="F:olfactory receptor activity"/>
    <property type="evidence" value="ECO:0007669"/>
    <property type="project" value="InterPro"/>
</dbReference>
<sequence>MAVAIVSTFLAHRRTMDLFDNRYYKINKMLLRIIGRWPYQSPFEGRVFLTLLLILTGSQLIPQILGFIAVWGDMENFVECMCPFGTAATCATKLINIIYHDEEIKRLVTQMQRDWENVLPGPETEILQRYSERGRKYTMAFTIYLYIAVTVFILGPVLPTFFENSAVNETLSSRLPYIAEYFIDTEKYFYHILLHSYVCSMAFVTIIIANDAMFVVYLVHACGKFAVLGYRLSHMTEYCKFDENDHQSFKTDDQVYRHIANCVAVHKEAIQFADYIETSYSTSLLLEVGQCIVLMSVTGVQVLSNMDDPEKLSAYVSFIMGQLFHLFYSSWPSHELMDHSTKICDFIYDGEWHRISIRARKLLTLMMMRSLVPCKITAGKLYLMSMENFCSVLSTSMSYFTVLTSMQS</sequence>
<keyword evidence="2" id="KW-1003">Cell membrane</keyword>
<keyword evidence="8 10" id="KW-0675">Receptor</keyword>